<keyword evidence="1" id="KW-0812">Transmembrane</keyword>
<protein>
    <recommendedName>
        <fullName evidence="2">GAE domain-containing protein</fullName>
    </recommendedName>
</protein>
<dbReference type="PANTHER" id="PTHR35902">
    <property type="entry name" value="S-LAYER DOMAIN-LIKE PROTEIN-RELATED"/>
    <property type="match status" value="1"/>
</dbReference>
<reference evidence="4" key="1">
    <citation type="submission" date="2018-09" db="EMBL/GenBank/DDBJ databases">
        <title>Complete Genome Sequencing of Sulfolobus sp. JCM 16834.</title>
        <authorList>
            <person name="Kato S."/>
            <person name="Itoh T."/>
            <person name="Ohkuma M."/>
        </authorList>
    </citation>
    <scope>NUCLEOTIDE SEQUENCE [LARGE SCALE GENOMIC DNA]</scope>
    <source>
        <strain evidence="4">IC-007</strain>
    </source>
</reference>
<evidence type="ECO:0000259" key="2">
    <source>
        <dbReference type="PROSITE" id="PS50180"/>
    </source>
</evidence>
<sequence>MKNAKLLLLLVVILIGVIPLFFSQQSQAAVGAAGWGTPSNPINAHPGYKDVPFFVIVSAPITLQPQQAVLDLPGEVLSSQCTTVAYGSSSQSSLGSYVLTFDLSVPSSTSPGYYQGYLTVYYVNLTSGKTVVESSPVTIPVKPVIYPTLQAVWGTSSSPTFPRAGEGVTPLTLVVENPSEHPILDVKVNVTLPKGVFSLTGEKYVCEEASAIPAGETIPITVPVNVSALSSPGVYTMSYSISFTNYLEFQYSHQGEVNTSIYSLSPFNVTLEQGKAYAGSLTHFFVKLNSSTTGVLLSMIPDLKVVYTNFTETPLSPGEERTFCYEVVTPETVTGTYPVLFRATLDDMGEIENLTFLKPLNIVNNQTPSVVDSFWGGNQSLAFPEEGAALLTLVVENPLPIPLENVNLTLIPPHGISPVYPYVDIPEVGNFSVREVSYPVQIGNVSAGPVTFRYVMSYEGGEANGTFTAVISQISPVFAEPMTKPIPVGGYSNLTVYVVNNGSIPVQDVGAILEVEGVQEIAYFNQTTPSISPHSNSSFVFYLYAPPNLNTGVYPSLLKVFFSEYSRTLNETYVVPLVVVQDPSISVSLSPTTVFYSSNNTVLLSLTNPLPSPVYDVHVSLSSQSPLYISSPSVTVAEIPPNTTSSFVEYVIPEVPSTSTIPLEMDTSYVYHGLPYNQVSLVELFSTGNVSLSMTGVSSSVVNGSVVISGTLVDEGNYPAKGVVVSVGNYTSVYIGDVSPDTPTPFSVSFTVPPGFYHFNVTATYLNSVMQEKNVSYSISMGVSYNTSTADSKHVDFLGIGIAAVIVVVVFLIIYLSVRRK</sequence>
<evidence type="ECO:0000313" key="3">
    <source>
        <dbReference type="EMBL" id="BBG26240.1"/>
    </source>
</evidence>
<feature type="transmembrane region" description="Helical" evidence="1">
    <location>
        <begin position="797"/>
        <end position="818"/>
    </location>
</feature>
<organism evidence="3 4">
    <name type="scientific">Sulfuracidifex tepidarius</name>
    <dbReference type="NCBI Taxonomy" id="1294262"/>
    <lineage>
        <taxon>Archaea</taxon>
        <taxon>Thermoproteota</taxon>
        <taxon>Thermoprotei</taxon>
        <taxon>Sulfolobales</taxon>
        <taxon>Sulfolobaceae</taxon>
        <taxon>Sulfuracidifex</taxon>
    </lineage>
</organism>
<evidence type="ECO:0000313" key="4">
    <source>
        <dbReference type="Proteomes" id="UP000325030"/>
    </source>
</evidence>
<gene>
    <name evidence="3" type="ORF">IC007_0745</name>
</gene>
<keyword evidence="1" id="KW-1133">Transmembrane helix</keyword>
<name>A0A510E299_9CREN</name>
<dbReference type="EMBL" id="AP018930">
    <property type="protein sequence ID" value="BBG26240.1"/>
    <property type="molecule type" value="Genomic_DNA"/>
</dbReference>
<dbReference type="InterPro" id="IPR008153">
    <property type="entry name" value="GAE_dom"/>
</dbReference>
<feature type="domain" description="GAE" evidence="2">
    <location>
        <begin position="572"/>
        <end position="686"/>
    </location>
</feature>
<keyword evidence="1" id="KW-0472">Membrane</keyword>
<dbReference type="Proteomes" id="UP000325030">
    <property type="component" value="Chromosome"/>
</dbReference>
<dbReference type="GeneID" id="41717149"/>
<dbReference type="PANTHER" id="PTHR35902:SF3">
    <property type="entry name" value="NPCBM-ASSOCIATED, NEW3 DOMAIN OF ALPHA-GALACTOSIDASE"/>
    <property type="match status" value="1"/>
</dbReference>
<evidence type="ECO:0000256" key="1">
    <source>
        <dbReference type="SAM" id="Phobius"/>
    </source>
</evidence>
<dbReference type="PROSITE" id="PS50180">
    <property type="entry name" value="GAE"/>
    <property type="match status" value="1"/>
</dbReference>
<dbReference type="RefSeq" id="WP_149564730.1">
    <property type="nucleotide sequence ID" value="NZ_AP018930.1"/>
</dbReference>
<dbReference type="AlphaFoldDB" id="A0A510E299"/>
<proteinExistence type="predicted"/>
<accession>A0A510E299</accession>